<evidence type="ECO:0000256" key="9">
    <source>
        <dbReference type="ARBA" id="ARBA00022840"/>
    </source>
</evidence>
<dbReference type="Pfam" id="PF03147">
    <property type="entry name" value="FDX-ACB"/>
    <property type="match status" value="1"/>
</dbReference>
<dbReference type="FunFam" id="3.30.70.380:FF:000001">
    <property type="entry name" value="Phenylalanine--tRNA ligase beta subunit"/>
    <property type="match status" value="1"/>
</dbReference>
<dbReference type="Gene3D" id="2.40.50.140">
    <property type="entry name" value="Nucleic acid-binding proteins"/>
    <property type="match status" value="1"/>
</dbReference>
<dbReference type="SUPFAM" id="SSF50249">
    <property type="entry name" value="Nucleic acid-binding proteins"/>
    <property type="match status" value="1"/>
</dbReference>
<dbReference type="InterPro" id="IPR009061">
    <property type="entry name" value="DNA-bd_dom_put_sf"/>
</dbReference>
<dbReference type="Pfam" id="PF01588">
    <property type="entry name" value="tRNA_bind"/>
    <property type="match status" value="1"/>
</dbReference>
<evidence type="ECO:0000256" key="5">
    <source>
        <dbReference type="ARBA" id="ARBA00022555"/>
    </source>
</evidence>
<keyword evidence="4 15" id="KW-0963">Cytoplasm</keyword>
<comment type="catalytic activity">
    <reaction evidence="14 15">
        <text>tRNA(Phe) + L-phenylalanine + ATP = L-phenylalanyl-tRNA(Phe) + AMP + diphosphate + H(+)</text>
        <dbReference type="Rhea" id="RHEA:19413"/>
        <dbReference type="Rhea" id="RHEA-COMP:9668"/>
        <dbReference type="Rhea" id="RHEA-COMP:9699"/>
        <dbReference type="ChEBI" id="CHEBI:15378"/>
        <dbReference type="ChEBI" id="CHEBI:30616"/>
        <dbReference type="ChEBI" id="CHEBI:33019"/>
        <dbReference type="ChEBI" id="CHEBI:58095"/>
        <dbReference type="ChEBI" id="CHEBI:78442"/>
        <dbReference type="ChEBI" id="CHEBI:78531"/>
        <dbReference type="ChEBI" id="CHEBI:456215"/>
        <dbReference type="EC" id="6.1.1.20"/>
    </reaction>
</comment>
<dbReference type="Pfam" id="PF17759">
    <property type="entry name" value="tRNA_synthFbeta"/>
    <property type="match status" value="1"/>
</dbReference>
<dbReference type="HAMAP" id="MF_00283">
    <property type="entry name" value="Phe_tRNA_synth_beta1"/>
    <property type="match status" value="1"/>
</dbReference>
<dbReference type="PANTHER" id="PTHR10947:SF0">
    <property type="entry name" value="PHENYLALANINE--TRNA LIGASE BETA SUBUNIT"/>
    <property type="match status" value="1"/>
</dbReference>
<dbReference type="SUPFAM" id="SSF54991">
    <property type="entry name" value="Anticodon-binding domain of PheRS"/>
    <property type="match status" value="1"/>
</dbReference>
<reference evidence="21 22" key="1">
    <citation type="submission" date="2016-11" db="EMBL/GenBank/DDBJ databases">
        <title>Study of marine rhodopsin-containing bacteria.</title>
        <authorList>
            <person name="Yoshizawa S."/>
            <person name="Kumagai Y."/>
            <person name="Kogure K."/>
        </authorList>
    </citation>
    <scope>NUCLEOTIDE SEQUENCE [LARGE SCALE GENOMIC DNA]</scope>
    <source>
        <strain evidence="21 22">SAORIC-28</strain>
    </source>
</reference>
<dbReference type="SUPFAM" id="SSF46955">
    <property type="entry name" value="Putative DNA-binding domain"/>
    <property type="match status" value="1"/>
</dbReference>
<sequence length="860" mass="91319">MNISLNWLSDYVKHGLAPDALAELLTMTGLEVEEVTTGGPSLDGVVVGHVVSVRAHPNADRLRVCDVDLGDAAPEAGEPEGRRSQTVQIVCGAPNVAAGQKVPVATVGTELMLPSRKDPSQLEPVTIKKGKIRGEVSNGMICAEDELGVGDSHDGIMVLDEDAAVGQDFADYLRQRDALPGDTVLDIAITPNRPDATSHVGVARDVAALTDQPLTLPKVDVPEAGGEAASQASIRIEDAEGCHRLVAMVVRGITVRPSPDWMRERLEAIGVRSINNVVDVTNYVLHELGQPLHAFDLNLLEGGGLVIRAAEAGEVVTTLDDQERKVPAGTVLVCDHEKPVAVAGVMGGANSEVSGSTTDVLIESAYFDPSRIRKTSKALGLQTDASYRFERGVDPTGQARAAARAAQLLAEVAGGTVVPGLIDEHPTPYEARTVTLRPSRVAAVLGVEVPEDEIVRLLGAIGFEVSDAEAGRLDAFAEAAMREEGVEAAAREAADAGLRVTIPPFRPDVEREVDVIEEVARLWGYDHLPTPASTPVPLVPASDTPSARLLARVRRRLAALGFRELYTNSLVPKPTAEAFADAAWTGREGGPVETLNPISQEMAAMRPSLLPGLVAVASYNQARGAGALRLFEAGHVYRQSHAATDLVEGYHEHTSLVLGMSGETPATWNGPARAADVYDLKGVVTDVLADLGIDGVTETPRPAPEGLTAYALDLHLGDVRLGSLGRLADGVGDAAELQEPLFVAELDWDALARLADRDEPARYQPISRFPTVERDLALMIPEAQAAGPLLDTIRQSGKPLLQDVRVFDVYRGEGVAGGQKSLAVALRFGADKTLRDQEVDGRVRRIVKALESQHGATLRS</sequence>
<gene>
    <name evidence="15" type="primary">pheT</name>
    <name evidence="21" type="ORF">BSZ37_03995</name>
</gene>
<name>A0A271IXX5_9BACT</name>
<comment type="cofactor">
    <cofactor evidence="15">
        <name>Mg(2+)</name>
        <dbReference type="ChEBI" id="CHEBI:18420"/>
    </cofactor>
    <text evidence="15">Binds 2 magnesium ions per tetramer.</text>
</comment>
<evidence type="ECO:0000256" key="16">
    <source>
        <dbReference type="PROSITE-ProRule" id="PRU00209"/>
    </source>
</evidence>
<evidence type="ECO:0000256" key="13">
    <source>
        <dbReference type="ARBA" id="ARBA00023146"/>
    </source>
</evidence>
<dbReference type="InterPro" id="IPR005147">
    <property type="entry name" value="tRNA_synthase_B5-dom"/>
</dbReference>
<dbReference type="InterPro" id="IPR006195">
    <property type="entry name" value="aa-tRNA-synth_II"/>
</dbReference>
<dbReference type="SMART" id="SM00896">
    <property type="entry name" value="FDX-ACB"/>
    <property type="match status" value="1"/>
</dbReference>
<comment type="similarity">
    <text evidence="2 15">Belongs to the phenylalanyl-tRNA synthetase beta subunit family. Type 1 subfamily.</text>
</comment>
<keyword evidence="5 16" id="KW-0820">tRNA-binding</keyword>
<dbReference type="PROSITE" id="PS51447">
    <property type="entry name" value="FDX_ACB"/>
    <property type="match status" value="1"/>
</dbReference>
<accession>A0A271IXX5</accession>
<keyword evidence="11 16" id="KW-0694">RNA-binding</keyword>
<dbReference type="SUPFAM" id="SSF56037">
    <property type="entry name" value="PheT/TilS domain"/>
    <property type="match status" value="1"/>
</dbReference>
<dbReference type="InterPro" id="IPR005146">
    <property type="entry name" value="B3/B4_tRNA-bd"/>
</dbReference>
<dbReference type="InterPro" id="IPR045864">
    <property type="entry name" value="aa-tRNA-synth_II/BPL/LPL"/>
</dbReference>
<dbReference type="InterPro" id="IPR004532">
    <property type="entry name" value="Phe-tRNA-ligase_IIc_bsu_bact"/>
</dbReference>
<dbReference type="PROSITE" id="PS50862">
    <property type="entry name" value="AA_TRNA_LIGASE_II"/>
    <property type="match status" value="1"/>
</dbReference>
<dbReference type="InterPro" id="IPR045060">
    <property type="entry name" value="Phe-tRNA-ligase_IIc_bsu"/>
</dbReference>
<evidence type="ECO:0000256" key="1">
    <source>
        <dbReference type="ARBA" id="ARBA00004496"/>
    </source>
</evidence>
<evidence type="ECO:0000313" key="21">
    <source>
        <dbReference type="EMBL" id="PAP75654.1"/>
    </source>
</evidence>
<dbReference type="GO" id="GO:0000287">
    <property type="term" value="F:magnesium ion binding"/>
    <property type="evidence" value="ECO:0007669"/>
    <property type="project" value="UniProtKB-UniRule"/>
</dbReference>
<feature type="binding site" evidence="15">
    <location>
        <position position="518"/>
    </location>
    <ligand>
        <name>Mg(2+)</name>
        <dbReference type="ChEBI" id="CHEBI:18420"/>
        <note>shared with alpha subunit</note>
    </ligand>
</feature>
<dbReference type="Gene3D" id="3.50.40.10">
    <property type="entry name" value="Phenylalanyl-trna Synthetase, Chain B, domain 3"/>
    <property type="match status" value="1"/>
</dbReference>
<keyword evidence="13 15" id="KW-0030">Aminoacyl-tRNA synthetase</keyword>
<dbReference type="InterPro" id="IPR041616">
    <property type="entry name" value="PheRS_beta_core"/>
</dbReference>
<feature type="domain" description="B5" evidence="20">
    <location>
        <begin position="429"/>
        <end position="530"/>
    </location>
</feature>
<keyword evidence="6 15" id="KW-0436">Ligase</keyword>
<dbReference type="EC" id="6.1.1.20" evidence="15"/>
<feature type="domain" description="FDX-ACB" evidence="19">
    <location>
        <begin position="767"/>
        <end position="859"/>
    </location>
</feature>
<evidence type="ECO:0000256" key="7">
    <source>
        <dbReference type="ARBA" id="ARBA00022723"/>
    </source>
</evidence>
<keyword evidence="7 15" id="KW-0479">Metal-binding</keyword>
<dbReference type="Pfam" id="PF03484">
    <property type="entry name" value="B5"/>
    <property type="match status" value="1"/>
</dbReference>
<keyword evidence="8 15" id="KW-0547">Nucleotide-binding</keyword>
<dbReference type="FunFam" id="3.50.40.10:FF:000001">
    <property type="entry name" value="Phenylalanine--tRNA ligase beta subunit"/>
    <property type="match status" value="1"/>
</dbReference>
<dbReference type="Proteomes" id="UP000216339">
    <property type="component" value="Unassembled WGS sequence"/>
</dbReference>
<dbReference type="InterPro" id="IPR036690">
    <property type="entry name" value="Fdx_antiC-bd_sf"/>
</dbReference>
<dbReference type="PANTHER" id="PTHR10947">
    <property type="entry name" value="PHENYLALANYL-TRNA SYNTHETASE BETA CHAIN AND LEUCINE-RICH REPEAT-CONTAINING PROTEIN 47"/>
    <property type="match status" value="1"/>
</dbReference>
<feature type="binding site" evidence="15">
    <location>
        <position position="508"/>
    </location>
    <ligand>
        <name>Mg(2+)</name>
        <dbReference type="ChEBI" id="CHEBI:18420"/>
        <note>shared with alpha subunit</note>
    </ligand>
</feature>
<feature type="binding site" evidence="15">
    <location>
        <position position="514"/>
    </location>
    <ligand>
        <name>Mg(2+)</name>
        <dbReference type="ChEBI" id="CHEBI:18420"/>
        <note>shared with alpha subunit</note>
    </ligand>
</feature>
<evidence type="ECO:0000259" key="20">
    <source>
        <dbReference type="PROSITE" id="PS51483"/>
    </source>
</evidence>
<feature type="domain" description="Aminoacyl-transfer RNA synthetases class-II family profile" evidence="17">
    <location>
        <begin position="548"/>
        <end position="799"/>
    </location>
</feature>
<evidence type="ECO:0000313" key="22">
    <source>
        <dbReference type="Proteomes" id="UP000216339"/>
    </source>
</evidence>
<keyword evidence="22" id="KW-1185">Reference proteome</keyword>
<dbReference type="CDD" id="cd02796">
    <property type="entry name" value="tRNA_bind_bactPheRS"/>
    <property type="match status" value="1"/>
</dbReference>
<dbReference type="Pfam" id="PF03483">
    <property type="entry name" value="B3_4"/>
    <property type="match status" value="1"/>
</dbReference>
<dbReference type="GO" id="GO:0006432">
    <property type="term" value="P:phenylalanyl-tRNA aminoacylation"/>
    <property type="evidence" value="ECO:0007669"/>
    <property type="project" value="UniProtKB-UniRule"/>
</dbReference>
<evidence type="ECO:0000259" key="18">
    <source>
        <dbReference type="PROSITE" id="PS50886"/>
    </source>
</evidence>
<dbReference type="Gene3D" id="3.30.70.380">
    <property type="entry name" value="Ferrodoxin-fold anticodon-binding domain"/>
    <property type="match status" value="1"/>
</dbReference>
<evidence type="ECO:0000256" key="10">
    <source>
        <dbReference type="ARBA" id="ARBA00022842"/>
    </source>
</evidence>
<dbReference type="RefSeq" id="WP_095509296.1">
    <property type="nucleotide sequence ID" value="NZ_MQWD01000001.1"/>
</dbReference>
<dbReference type="GO" id="GO:0004826">
    <property type="term" value="F:phenylalanine-tRNA ligase activity"/>
    <property type="evidence" value="ECO:0007669"/>
    <property type="project" value="UniProtKB-UniRule"/>
</dbReference>
<evidence type="ECO:0000259" key="17">
    <source>
        <dbReference type="PROSITE" id="PS50862"/>
    </source>
</evidence>
<comment type="caution">
    <text evidence="21">The sequence shown here is derived from an EMBL/GenBank/DDBJ whole genome shotgun (WGS) entry which is preliminary data.</text>
</comment>
<keyword evidence="9 15" id="KW-0067">ATP-binding</keyword>
<dbReference type="PROSITE" id="PS51483">
    <property type="entry name" value="B5"/>
    <property type="match status" value="1"/>
</dbReference>
<proteinExistence type="inferred from homology"/>
<dbReference type="PROSITE" id="PS50886">
    <property type="entry name" value="TRBD"/>
    <property type="match status" value="1"/>
</dbReference>
<evidence type="ECO:0000256" key="2">
    <source>
        <dbReference type="ARBA" id="ARBA00008653"/>
    </source>
</evidence>
<dbReference type="InterPro" id="IPR002547">
    <property type="entry name" value="tRNA-bd_dom"/>
</dbReference>
<dbReference type="InterPro" id="IPR020825">
    <property type="entry name" value="Phe-tRNA_synthase-like_B3/B4"/>
</dbReference>
<dbReference type="AlphaFoldDB" id="A0A271IXX5"/>
<feature type="domain" description="TRNA-binding" evidence="18">
    <location>
        <begin position="39"/>
        <end position="170"/>
    </location>
</feature>
<dbReference type="Gene3D" id="3.30.56.10">
    <property type="match status" value="2"/>
</dbReference>
<dbReference type="OrthoDB" id="9805455at2"/>
<evidence type="ECO:0000259" key="19">
    <source>
        <dbReference type="PROSITE" id="PS51447"/>
    </source>
</evidence>
<dbReference type="FunFam" id="2.40.50.140:FF:000045">
    <property type="entry name" value="Phenylalanine--tRNA ligase beta subunit"/>
    <property type="match status" value="1"/>
</dbReference>
<dbReference type="NCBIfam" id="TIGR00472">
    <property type="entry name" value="pheT_bact"/>
    <property type="match status" value="1"/>
</dbReference>
<dbReference type="CDD" id="cd00769">
    <property type="entry name" value="PheRS_beta_core"/>
    <property type="match status" value="1"/>
</dbReference>
<evidence type="ECO:0000256" key="4">
    <source>
        <dbReference type="ARBA" id="ARBA00022490"/>
    </source>
</evidence>
<dbReference type="Gene3D" id="3.30.930.10">
    <property type="entry name" value="Bira Bifunctional Protein, Domain 2"/>
    <property type="match status" value="1"/>
</dbReference>
<keyword evidence="12 15" id="KW-0648">Protein biosynthesis</keyword>
<dbReference type="SUPFAM" id="SSF55681">
    <property type="entry name" value="Class II aaRS and biotin synthetases"/>
    <property type="match status" value="1"/>
</dbReference>
<evidence type="ECO:0000256" key="8">
    <source>
        <dbReference type="ARBA" id="ARBA00022741"/>
    </source>
</evidence>
<evidence type="ECO:0000256" key="11">
    <source>
        <dbReference type="ARBA" id="ARBA00022884"/>
    </source>
</evidence>
<evidence type="ECO:0000256" key="6">
    <source>
        <dbReference type="ARBA" id="ARBA00022598"/>
    </source>
</evidence>
<keyword evidence="10 15" id="KW-0460">Magnesium</keyword>
<dbReference type="SMART" id="SM00874">
    <property type="entry name" value="B5"/>
    <property type="match status" value="1"/>
</dbReference>
<dbReference type="InterPro" id="IPR012340">
    <property type="entry name" value="NA-bd_OB-fold"/>
</dbReference>
<protein>
    <recommendedName>
        <fullName evidence="15">Phenylalanine--tRNA ligase beta subunit</fullName>
        <ecNumber evidence="15">6.1.1.20</ecNumber>
    </recommendedName>
    <alternativeName>
        <fullName evidence="15">Phenylalanyl-tRNA synthetase beta subunit</fullName>
        <shortName evidence="15">PheRS</shortName>
    </alternativeName>
</protein>
<comment type="subcellular location">
    <subcellularLocation>
        <location evidence="1 15">Cytoplasm</location>
    </subcellularLocation>
</comment>
<dbReference type="SMART" id="SM00873">
    <property type="entry name" value="B3_4"/>
    <property type="match status" value="1"/>
</dbReference>
<evidence type="ECO:0000256" key="14">
    <source>
        <dbReference type="ARBA" id="ARBA00049255"/>
    </source>
</evidence>
<dbReference type="GO" id="GO:0009328">
    <property type="term" value="C:phenylalanine-tRNA ligase complex"/>
    <property type="evidence" value="ECO:0007669"/>
    <property type="project" value="TreeGrafter"/>
</dbReference>
<dbReference type="InterPro" id="IPR033714">
    <property type="entry name" value="tRNA_bind_bactPheRS"/>
</dbReference>
<comment type="subunit">
    <text evidence="3 15">Tetramer of two alpha and two beta subunits.</text>
</comment>
<organism evidence="21 22">
    <name type="scientific">Rubrivirga marina</name>
    <dbReference type="NCBI Taxonomy" id="1196024"/>
    <lineage>
        <taxon>Bacteria</taxon>
        <taxon>Pseudomonadati</taxon>
        <taxon>Rhodothermota</taxon>
        <taxon>Rhodothermia</taxon>
        <taxon>Rhodothermales</taxon>
        <taxon>Rubricoccaceae</taxon>
        <taxon>Rubrivirga</taxon>
    </lineage>
</organism>
<dbReference type="EMBL" id="MQWD01000001">
    <property type="protein sequence ID" value="PAP75654.1"/>
    <property type="molecule type" value="Genomic_DNA"/>
</dbReference>
<dbReference type="InterPro" id="IPR005121">
    <property type="entry name" value="Fdx_antiC-bd"/>
</dbReference>
<evidence type="ECO:0000256" key="12">
    <source>
        <dbReference type="ARBA" id="ARBA00022917"/>
    </source>
</evidence>
<dbReference type="GO" id="GO:0000049">
    <property type="term" value="F:tRNA binding"/>
    <property type="evidence" value="ECO:0007669"/>
    <property type="project" value="UniProtKB-UniRule"/>
</dbReference>
<dbReference type="GO" id="GO:0005524">
    <property type="term" value="F:ATP binding"/>
    <property type="evidence" value="ECO:0007669"/>
    <property type="project" value="UniProtKB-UniRule"/>
</dbReference>
<evidence type="ECO:0000256" key="3">
    <source>
        <dbReference type="ARBA" id="ARBA00011209"/>
    </source>
</evidence>
<feature type="binding site" evidence="15">
    <location>
        <position position="517"/>
    </location>
    <ligand>
        <name>Mg(2+)</name>
        <dbReference type="ChEBI" id="CHEBI:18420"/>
        <note>shared with alpha subunit</note>
    </ligand>
</feature>
<evidence type="ECO:0000256" key="15">
    <source>
        <dbReference type="HAMAP-Rule" id="MF_00283"/>
    </source>
</evidence>